<dbReference type="InterPro" id="IPR036736">
    <property type="entry name" value="ACP-like_sf"/>
</dbReference>
<dbReference type="Proteomes" id="UP000216020">
    <property type="component" value="Unassembled WGS sequence"/>
</dbReference>
<dbReference type="GO" id="GO:0034081">
    <property type="term" value="C:polyketide synthase complex"/>
    <property type="evidence" value="ECO:0007669"/>
    <property type="project" value="UniProtKB-ARBA"/>
</dbReference>
<dbReference type="GO" id="GO:0031177">
    <property type="term" value="F:phosphopantetheine binding"/>
    <property type="evidence" value="ECO:0007669"/>
    <property type="project" value="InterPro"/>
</dbReference>
<comment type="catalytic activity">
    <reaction evidence="13">
        <text>docosanoyl-[(phenol)carboxyphthiodiolenone synthase] + 2 (S)-methylmalonyl-CoA + 3 malonyl-CoA + 5 NADPH + 10 H(+) = C34-carboxyphthiodiolenone-[(phenol)carboxyphthiodiolenone synthase] + 5 CO2 + 5 NADP(+) + 5 CoA + 2 H2O</text>
        <dbReference type="Rhea" id="RHEA:57752"/>
        <dbReference type="Rhea" id="RHEA-COMP:14987"/>
        <dbReference type="Rhea" id="RHEA-COMP:14988"/>
        <dbReference type="ChEBI" id="CHEBI:15377"/>
        <dbReference type="ChEBI" id="CHEBI:15378"/>
        <dbReference type="ChEBI" id="CHEBI:16526"/>
        <dbReference type="ChEBI" id="CHEBI:57287"/>
        <dbReference type="ChEBI" id="CHEBI:57327"/>
        <dbReference type="ChEBI" id="CHEBI:57384"/>
        <dbReference type="ChEBI" id="CHEBI:57783"/>
        <dbReference type="ChEBI" id="CHEBI:58349"/>
        <dbReference type="ChEBI" id="CHEBI:142237"/>
        <dbReference type="ChEBI" id="CHEBI:142238"/>
        <dbReference type="EC" id="2.3.1.292"/>
    </reaction>
</comment>
<evidence type="ECO:0000256" key="9">
    <source>
        <dbReference type="ARBA" id="ARBA00023098"/>
    </source>
</evidence>
<dbReference type="InterPro" id="IPR009081">
    <property type="entry name" value="PP-bd_ACP"/>
</dbReference>
<dbReference type="InterPro" id="IPR020841">
    <property type="entry name" value="PKS_Beta-ketoAc_synthase_dom"/>
</dbReference>
<evidence type="ECO:0000256" key="7">
    <source>
        <dbReference type="ARBA" id="ARBA00022857"/>
    </source>
</evidence>
<dbReference type="CDD" id="cd00833">
    <property type="entry name" value="PKS"/>
    <property type="match status" value="1"/>
</dbReference>
<dbReference type="SUPFAM" id="SSF53901">
    <property type="entry name" value="Thiolase-like"/>
    <property type="match status" value="1"/>
</dbReference>
<evidence type="ECO:0000256" key="15">
    <source>
        <dbReference type="ARBA" id="ARBA00058455"/>
    </source>
</evidence>
<dbReference type="CDD" id="cd08953">
    <property type="entry name" value="KR_2_SDR_x"/>
    <property type="match status" value="1"/>
</dbReference>
<evidence type="ECO:0000256" key="16">
    <source>
        <dbReference type="ARBA" id="ARBA00066974"/>
    </source>
</evidence>
<dbReference type="InterPro" id="IPR016036">
    <property type="entry name" value="Malonyl_transacylase_ACP-bd"/>
</dbReference>
<dbReference type="SUPFAM" id="SSF52151">
    <property type="entry name" value="FabD/lysophospholipase-like"/>
    <property type="match status" value="1"/>
</dbReference>
<evidence type="ECO:0000256" key="3">
    <source>
        <dbReference type="ARBA" id="ARBA00022450"/>
    </source>
</evidence>
<dbReference type="GO" id="GO:0004315">
    <property type="term" value="F:3-oxoacyl-[acyl-carrier-protein] synthase activity"/>
    <property type="evidence" value="ECO:0007669"/>
    <property type="project" value="InterPro"/>
</dbReference>
<dbReference type="FunFam" id="3.40.47.10:FF:000042">
    <property type="entry name" value="Polyketide synthase Pks13"/>
    <property type="match status" value="1"/>
</dbReference>
<evidence type="ECO:0000256" key="1">
    <source>
        <dbReference type="ARBA" id="ARBA00001937"/>
    </source>
</evidence>
<keyword evidence="6" id="KW-0276">Fatty acid metabolism</keyword>
<dbReference type="InterPro" id="IPR016035">
    <property type="entry name" value="Acyl_Trfase/lysoPLipase"/>
</dbReference>
<evidence type="ECO:0000259" key="22">
    <source>
        <dbReference type="PROSITE" id="PS52004"/>
    </source>
</evidence>
<dbReference type="EMBL" id="NEVM01000002">
    <property type="protein sequence ID" value="OZI35098.1"/>
    <property type="molecule type" value="Genomic_DNA"/>
</dbReference>
<proteinExistence type="predicted"/>
<keyword evidence="9" id="KW-0443">Lipid metabolism</keyword>
<evidence type="ECO:0000256" key="19">
    <source>
        <dbReference type="ARBA" id="ARBA00078169"/>
    </source>
</evidence>
<reference evidence="24" key="1">
    <citation type="submission" date="2017-05" db="EMBL/GenBank/DDBJ databases">
        <title>Complete and WGS of Bordetella genogroups.</title>
        <authorList>
            <person name="Spilker T."/>
            <person name="Lipuma J."/>
        </authorList>
    </citation>
    <scope>NUCLEOTIDE SEQUENCE [LARGE SCALE GENOMIC DNA]</scope>
    <source>
        <strain evidence="24">AU16122</strain>
    </source>
</reference>
<dbReference type="PROSITE" id="PS50075">
    <property type="entry name" value="CARRIER"/>
    <property type="match status" value="1"/>
</dbReference>
<dbReference type="Pfam" id="PF00698">
    <property type="entry name" value="Acyl_transf_1"/>
    <property type="match status" value="1"/>
</dbReference>
<dbReference type="Pfam" id="PF16197">
    <property type="entry name" value="KAsynt_C_assoc"/>
    <property type="match status" value="1"/>
</dbReference>
<evidence type="ECO:0000313" key="23">
    <source>
        <dbReference type="EMBL" id="OZI35098.1"/>
    </source>
</evidence>
<comment type="function">
    <text evidence="15">Part of the PpsABCDE complex involved in the biosynthesis of the lipid core common to phthiocerols and phenolphthiocerols by successive additions of malonyl-CoA or methylmalonyl-CoA extender units. PpsA can accept as substrate the activated forms of either icosanoyl (C20), docosanoyl (C22) or lignoceroyl (C24) groups from FadD26, or a (4-hydroxyphenyl)-C17 or (4-hydroxyphenyl)-C19 fatty acyl from FadD29. PpsA initiates the biosynthesis and extends its substrate using a malonyl-CoA extender unit. The PpsB and PpsC proteins add the second and third malonyl-CoA extender units. PpsD adds an (R)-methylmalonyl unit and PpsE adds a second (R)-methylmalonyl unit. The incorporation of the methylmalonyl units results in formation of two branched methyl groups in the elongated product.</text>
</comment>
<dbReference type="InterPro" id="IPR036291">
    <property type="entry name" value="NAD(P)-bd_dom_sf"/>
</dbReference>
<dbReference type="InterPro" id="IPR020806">
    <property type="entry name" value="PKS_PP-bd"/>
</dbReference>
<evidence type="ECO:0000256" key="20">
    <source>
        <dbReference type="ARBA" id="ARBA00084020"/>
    </source>
</evidence>
<sequence length="1506" mass="157247">METSATDQYDMDIAIVGMAGRFPDADNVDAFWANIVRGHESVVSLTDEALLGAGVPAAVLGDPDYVKAGIPLADYDRFDAAFFGYSPREAELIDPQQRLLMECAWQAIEHAGYDVDRLQGVAGIYAGTGPNLYLLTHLGPRFELGAAAGIAEWLSLMNGNSGNSLTGQIAFRLNLRGPALTVNAACSTSLAAVHLAARALLNEECDVALAGGAWINLLQRMGYRYQEGAILSRDGHCRAFDAGASGTLLGSGAGVVVLKRLRDALRDSDTVHAVIRGTAMNNDGTDKVGYTAPSVSGQASVIRGALAMADVPPETIRYVETHGTGTILGDPIEVTALADAYGKGLPAASCAIGSVKTNIGHLDAAAGVAGLIKTVLAIKHGVLPPSLNFQTPNPRMNLDTTPFYINTSATPWPDAALVRRAGVSSFGIGGTNVHVVLEQAPVAAAAGAAQRAFAAPAGQAVLLPLSARTASALTAKREELAAYLRSACAAPEGAAGLQDVGYTLRVGRRRFGYRSVTVARLPEQAAASLDASTPTADAVTIQGRALSASPSVALLFPGQGAQHAGMGRVLYARDTVFRQTVDTCSELLRPWLGLDLRTLLYPDQDAAAQAEQRLAQTDMTQPALFVVEYAAARMWQHYGLQPDAMLGHSIGEYVAACVAGVFSLPDALAIVAMRGKILQQSAPASMLAASLAEDQIMALLPGDCDLAAVNGPGQCVVAGPSASIARLAGDLQQTGAVVRELAVTRAFHSAQLDAVLPAFEQHLRQFELTSPRIPFLSNLTGTWITPDQARDPAYWTAHARGTVRFADCLTALLSKSDRFLLEAGPGESLTNLARRALAAAPQTDTSSIRAAATLNRPDRPADADLSLDRCMASLWVSGIDLSEGPYFSGQAGRRIPLPTYPFERLTYWIDAPARDSARRIADKPAASGIYFYRPVWRQAQALGPLSEAELAGARVLLWGRGDKWDDALEARLAASGARVARIQEDKAPTRGDPAGYAAALATAIQTLGPITHIFHTTSVGAADDEALEAGYFSLVELAQAVTRDSAYIADGGATVIAVTRHAVDVSGAETMEPARATLAGACAVIPLEIPSLDVRVVDIGAAASAPAAALGERLVAEVSQPAGTRAVALRGNQRWLLDYEPVTTETASPTSRLRVGGVYVITGGLGGIGAALARHLLVKWQARVVLVSRRPVEQANAQVAALGGVDADTAARLMFLQADVTDPVALEAAVAAVLARFGAINGVIHAAGLAGGGMLQGRTRAAMDAVIAPKVAGTRALLAAVMPHAPDFILLCSALAGVTGAYGQADYCAANRFLDATARGAAADVPILAIAWDAWPGVGMAAGQRLAPGVGLTLEQGLNAFEQCLAGMEDTVIVSSLPLSTQFARARGMDLAAALPAHVAQARSAQGRPPLETPYIAPSTELETELAALWTELLGTSGIGTHDSLFDLGGDSLLAVQLLVRARDRFGVALHPAEFFKSPCIAGLAELVETRLIDALEAEAISEETR</sequence>
<dbReference type="InterPro" id="IPR014030">
    <property type="entry name" value="Ketoacyl_synth_N"/>
</dbReference>
<dbReference type="SMART" id="SM00822">
    <property type="entry name" value="PKS_KR"/>
    <property type="match status" value="1"/>
</dbReference>
<dbReference type="PROSITE" id="PS52004">
    <property type="entry name" value="KS3_2"/>
    <property type="match status" value="1"/>
</dbReference>
<dbReference type="Gene3D" id="3.40.366.10">
    <property type="entry name" value="Malonyl-Coenzyme A Acyl Carrier Protein, domain 2"/>
    <property type="match status" value="1"/>
</dbReference>
<dbReference type="InterPro" id="IPR014043">
    <property type="entry name" value="Acyl_transferase_dom"/>
</dbReference>
<dbReference type="InterPro" id="IPR018201">
    <property type="entry name" value="Ketoacyl_synth_AS"/>
</dbReference>
<dbReference type="GO" id="GO:0016491">
    <property type="term" value="F:oxidoreductase activity"/>
    <property type="evidence" value="ECO:0007669"/>
    <property type="project" value="UniProtKB-KW"/>
</dbReference>
<keyword evidence="7" id="KW-0521">NADP</keyword>
<evidence type="ECO:0000313" key="24">
    <source>
        <dbReference type="Proteomes" id="UP000216020"/>
    </source>
</evidence>
<dbReference type="SMART" id="SM00827">
    <property type="entry name" value="PKS_AT"/>
    <property type="match status" value="1"/>
</dbReference>
<accession>A0A261SCG4</accession>
<dbReference type="Gene3D" id="3.30.70.3290">
    <property type="match status" value="1"/>
</dbReference>
<dbReference type="PROSITE" id="PS00606">
    <property type="entry name" value="KS3_1"/>
    <property type="match status" value="1"/>
</dbReference>
<evidence type="ECO:0000259" key="21">
    <source>
        <dbReference type="PROSITE" id="PS50075"/>
    </source>
</evidence>
<keyword evidence="4" id="KW-0597">Phosphoprotein</keyword>
<keyword evidence="10" id="KW-0511">Multifunctional enzyme</keyword>
<comment type="catalytic activity">
    <reaction evidence="12">
        <text>19-(4-hydroxyphenyl)nonadecanoyl-[(phenol)carboxyphthiodiolenone synthase] + 2 (S)-methylmalonyl-CoA + 3 malonyl-CoA + 5 NADPH + 10 H(+) = C37-(phenol)carboxyphthiodiolenone-[(phenol)carboxyphthiodiolenone synthase] + 5 CO2 + 5 NADP(+) + 5 CoA + 2 H2O</text>
        <dbReference type="Rhea" id="RHEA:57760"/>
        <dbReference type="Rhea" id="RHEA-COMP:14273"/>
        <dbReference type="Rhea" id="RHEA-COMP:14990"/>
        <dbReference type="ChEBI" id="CHEBI:15377"/>
        <dbReference type="ChEBI" id="CHEBI:15378"/>
        <dbReference type="ChEBI" id="CHEBI:16526"/>
        <dbReference type="ChEBI" id="CHEBI:57287"/>
        <dbReference type="ChEBI" id="CHEBI:57327"/>
        <dbReference type="ChEBI" id="CHEBI:57384"/>
        <dbReference type="ChEBI" id="CHEBI:57783"/>
        <dbReference type="ChEBI" id="CHEBI:58349"/>
        <dbReference type="ChEBI" id="CHEBI:133301"/>
        <dbReference type="ChEBI" id="CHEBI:142260"/>
        <dbReference type="EC" id="2.3.1.292"/>
    </reaction>
</comment>
<organism evidence="23 24">
    <name type="scientific">Bordetella genomosp. 10</name>
    <dbReference type="NCBI Taxonomy" id="1416804"/>
    <lineage>
        <taxon>Bacteria</taxon>
        <taxon>Pseudomonadati</taxon>
        <taxon>Pseudomonadota</taxon>
        <taxon>Betaproteobacteria</taxon>
        <taxon>Burkholderiales</taxon>
        <taxon>Alcaligenaceae</taxon>
        <taxon>Bordetella</taxon>
    </lineage>
</organism>
<feature type="domain" description="Carrier" evidence="21">
    <location>
        <begin position="1417"/>
        <end position="1492"/>
    </location>
</feature>
<evidence type="ECO:0000256" key="10">
    <source>
        <dbReference type="ARBA" id="ARBA00023268"/>
    </source>
</evidence>
<gene>
    <name evidence="23" type="ORF">CAL29_14780</name>
</gene>
<comment type="cofactor">
    <cofactor evidence="1">
        <name>NADP(+)</name>
        <dbReference type="ChEBI" id="CHEBI:58349"/>
    </cofactor>
</comment>
<evidence type="ECO:0000256" key="2">
    <source>
        <dbReference type="ARBA" id="ARBA00001957"/>
    </source>
</evidence>
<dbReference type="Pfam" id="PF00550">
    <property type="entry name" value="PP-binding"/>
    <property type="match status" value="1"/>
</dbReference>
<dbReference type="OrthoDB" id="9778690at2"/>
<dbReference type="GO" id="GO:0006633">
    <property type="term" value="P:fatty acid biosynthetic process"/>
    <property type="evidence" value="ECO:0007669"/>
    <property type="project" value="InterPro"/>
</dbReference>
<evidence type="ECO:0000256" key="18">
    <source>
        <dbReference type="ARBA" id="ARBA00075053"/>
    </source>
</evidence>
<dbReference type="Gene3D" id="1.10.1200.10">
    <property type="entry name" value="ACP-like"/>
    <property type="match status" value="1"/>
</dbReference>
<dbReference type="Pfam" id="PF00109">
    <property type="entry name" value="ketoacyl-synt"/>
    <property type="match status" value="1"/>
</dbReference>
<dbReference type="InterPro" id="IPR001227">
    <property type="entry name" value="Ac_transferase_dom_sf"/>
</dbReference>
<dbReference type="GO" id="GO:0004312">
    <property type="term" value="F:fatty acid synthase activity"/>
    <property type="evidence" value="ECO:0007669"/>
    <property type="project" value="TreeGrafter"/>
</dbReference>
<name>A0A261SCG4_9BORD</name>
<comment type="cofactor">
    <cofactor evidence="2">
        <name>pantetheine 4'-phosphate</name>
        <dbReference type="ChEBI" id="CHEBI:47942"/>
    </cofactor>
</comment>
<dbReference type="PANTHER" id="PTHR43775">
    <property type="entry name" value="FATTY ACID SYNTHASE"/>
    <property type="match status" value="1"/>
</dbReference>
<comment type="catalytic activity">
    <reaction evidence="14">
        <text>icosanoyl-[(phenol)carboxyphthiodiolenone synthase] + 2 (S)-methylmalonyl-CoA + 3 malonyl-CoA + 5 NADPH + 10 H(+) = C32-carboxyphthiodiolenone-[(phenol)carboxyphthiodiolenone synthase] + 5 CO2 + 5 NADP(+) + 5 CoA + 2 H2O</text>
        <dbReference type="Rhea" id="RHEA:57748"/>
        <dbReference type="Rhea" id="RHEA-COMP:14985"/>
        <dbReference type="Rhea" id="RHEA-COMP:14986"/>
        <dbReference type="ChEBI" id="CHEBI:15377"/>
        <dbReference type="ChEBI" id="CHEBI:15378"/>
        <dbReference type="ChEBI" id="CHEBI:16526"/>
        <dbReference type="ChEBI" id="CHEBI:57287"/>
        <dbReference type="ChEBI" id="CHEBI:57327"/>
        <dbReference type="ChEBI" id="CHEBI:57384"/>
        <dbReference type="ChEBI" id="CHEBI:57783"/>
        <dbReference type="ChEBI" id="CHEBI:58349"/>
        <dbReference type="ChEBI" id="CHEBI:87848"/>
        <dbReference type="ChEBI" id="CHEBI:142236"/>
        <dbReference type="EC" id="2.3.1.292"/>
    </reaction>
</comment>
<dbReference type="SMART" id="SM00823">
    <property type="entry name" value="PKS_PP"/>
    <property type="match status" value="1"/>
</dbReference>
<dbReference type="InterPro" id="IPR016039">
    <property type="entry name" value="Thiolase-like"/>
</dbReference>
<dbReference type="EC" id="2.3.1.292" evidence="16"/>
<evidence type="ECO:0000256" key="12">
    <source>
        <dbReference type="ARBA" id="ARBA00051971"/>
    </source>
</evidence>
<evidence type="ECO:0000256" key="4">
    <source>
        <dbReference type="ARBA" id="ARBA00022553"/>
    </source>
</evidence>
<dbReference type="InterPro" id="IPR050091">
    <property type="entry name" value="PKS_NRPS_Biosynth_Enz"/>
</dbReference>
<comment type="catalytic activity">
    <reaction evidence="11">
        <text>17-(4-hydroxyphenyl)heptadecanoyl-[(phenol)carboxyphthiodiolenone synthase] + 2 (S)-methylmalonyl-CoA + 3 malonyl-CoA + 5 NADPH + 10 H(+) = C35-(phenol)carboxyphthiodiolenone-[(phenol)carboxyphthiodiolenone synthase] + 5 CO2 + 5 NADP(+) + 5 CoA + 2 H2O</text>
        <dbReference type="Rhea" id="RHEA:57756"/>
        <dbReference type="Rhea" id="RHEA-COMP:14272"/>
        <dbReference type="Rhea" id="RHEA-COMP:14989"/>
        <dbReference type="ChEBI" id="CHEBI:15377"/>
        <dbReference type="ChEBI" id="CHEBI:15378"/>
        <dbReference type="ChEBI" id="CHEBI:16526"/>
        <dbReference type="ChEBI" id="CHEBI:57287"/>
        <dbReference type="ChEBI" id="CHEBI:57327"/>
        <dbReference type="ChEBI" id="CHEBI:57384"/>
        <dbReference type="ChEBI" id="CHEBI:57783"/>
        <dbReference type="ChEBI" id="CHEBI:58349"/>
        <dbReference type="ChEBI" id="CHEBI:133300"/>
        <dbReference type="ChEBI" id="CHEBI:142259"/>
        <dbReference type="EC" id="2.3.1.292"/>
    </reaction>
</comment>
<dbReference type="PROSITE" id="PS00098">
    <property type="entry name" value="THIOLASE_1"/>
    <property type="match status" value="1"/>
</dbReference>
<dbReference type="SUPFAM" id="SSF55048">
    <property type="entry name" value="Probable ACP-binding domain of malonyl-CoA ACP transacylase"/>
    <property type="match status" value="1"/>
</dbReference>
<evidence type="ECO:0000256" key="13">
    <source>
        <dbReference type="ARBA" id="ARBA00052119"/>
    </source>
</evidence>
<evidence type="ECO:0000256" key="5">
    <source>
        <dbReference type="ARBA" id="ARBA00022679"/>
    </source>
</evidence>
<protein>
    <recommendedName>
        <fullName evidence="17">Phenolphthiocerol/phthiocerol polyketide synthase subunit E</fullName>
        <ecNumber evidence="16">2.3.1.292</ecNumber>
    </recommendedName>
    <alternativeName>
        <fullName evidence="19">(Phenol)carboxyphthiodiolenone synthase subunit E</fullName>
    </alternativeName>
    <alternativeName>
        <fullName evidence="20">Beta-ketoacyl-acyl-carrier-protein synthase I</fullName>
    </alternativeName>
    <alternativeName>
        <fullName evidence="18">Phthiocerol synthesis polyketide synthase type I PpsE</fullName>
    </alternativeName>
</protein>
<comment type="caution">
    <text evidence="23">The sequence shown here is derived from an EMBL/GenBank/DDBJ whole genome shotgun (WGS) entry which is preliminary data.</text>
</comment>
<dbReference type="InterPro" id="IPR013968">
    <property type="entry name" value="PKS_KR"/>
</dbReference>
<dbReference type="Gene3D" id="3.40.47.10">
    <property type="match status" value="1"/>
</dbReference>
<dbReference type="InterPro" id="IPR057326">
    <property type="entry name" value="KR_dom"/>
</dbReference>
<keyword evidence="24" id="KW-1185">Reference proteome</keyword>
<dbReference type="InterPro" id="IPR032821">
    <property type="entry name" value="PKS_assoc"/>
</dbReference>
<keyword evidence="3" id="KW-0596">Phosphopantetheine</keyword>
<dbReference type="InterPro" id="IPR006162">
    <property type="entry name" value="Ppantetheine_attach_site"/>
</dbReference>
<dbReference type="Pfam" id="PF02801">
    <property type="entry name" value="Ketoacyl-synt_C"/>
    <property type="match status" value="1"/>
</dbReference>
<dbReference type="SUPFAM" id="SSF47336">
    <property type="entry name" value="ACP-like"/>
    <property type="match status" value="1"/>
</dbReference>
<dbReference type="Pfam" id="PF08659">
    <property type="entry name" value="KR"/>
    <property type="match status" value="1"/>
</dbReference>
<dbReference type="InterPro" id="IPR014031">
    <property type="entry name" value="Ketoacyl_synth_C"/>
</dbReference>
<dbReference type="PANTHER" id="PTHR43775:SF51">
    <property type="entry name" value="INACTIVE PHENOLPHTHIOCEROL SYNTHESIS POLYKETIDE SYNTHASE TYPE I PKS1-RELATED"/>
    <property type="match status" value="1"/>
</dbReference>
<dbReference type="InterPro" id="IPR020615">
    <property type="entry name" value="Thiolase_acyl_enz_int_AS"/>
</dbReference>
<keyword evidence="8" id="KW-0560">Oxidoreductase</keyword>
<dbReference type="SMART" id="SM00825">
    <property type="entry name" value="PKS_KS"/>
    <property type="match status" value="1"/>
</dbReference>
<keyword evidence="5" id="KW-0808">Transferase</keyword>
<evidence type="ECO:0000256" key="14">
    <source>
        <dbReference type="ARBA" id="ARBA00052745"/>
    </source>
</evidence>
<evidence type="ECO:0000256" key="17">
    <source>
        <dbReference type="ARBA" id="ARBA00073623"/>
    </source>
</evidence>
<dbReference type="Gene3D" id="3.40.50.720">
    <property type="entry name" value="NAD(P)-binding Rossmann-like Domain"/>
    <property type="match status" value="1"/>
</dbReference>
<evidence type="ECO:0000256" key="11">
    <source>
        <dbReference type="ARBA" id="ARBA00050973"/>
    </source>
</evidence>
<feature type="domain" description="Ketosynthase family 3 (KS3)" evidence="22">
    <location>
        <begin position="10"/>
        <end position="439"/>
    </location>
</feature>
<dbReference type="SUPFAM" id="SSF51735">
    <property type="entry name" value="NAD(P)-binding Rossmann-fold domains"/>
    <property type="match status" value="2"/>
</dbReference>
<dbReference type="PROSITE" id="PS00012">
    <property type="entry name" value="PHOSPHOPANTETHEINE"/>
    <property type="match status" value="1"/>
</dbReference>
<evidence type="ECO:0000256" key="6">
    <source>
        <dbReference type="ARBA" id="ARBA00022832"/>
    </source>
</evidence>
<evidence type="ECO:0000256" key="8">
    <source>
        <dbReference type="ARBA" id="ARBA00023002"/>
    </source>
</evidence>
<dbReference type="FunFam" id="1.10.1200.10:FF:000005">
    <property type="entry name" value="Nonribosomal peptide synthetase 1"/>
    <property type="match status" value="1"/>
</dbReference>